<keyword evidence="2" id="KW-0677">Repeat</keyword>
<comment type="caution">
    <text evidence="4">The sequence shown here is derived from an EMBL/GenBank/DDBJ whole genome shotgun (WGS) entry which is preliminary data.</text>
</comment>
<evidence type="ECO:0008006" key="6">
    <source>
        <dbReference type="Google" id="ProtNLM"/>
    </source>
</evidence>
<dbReference type="InterPro" id="IPR013517">
    <property type="entry name" value="FG-GAP"/>
</dbReference>
<dbReference type="Gene3D" id="2.130.10.130">
    <property type="entry name" value="Integrin alpha, N-terminal"/>
    <property type="match status" value="1"/>
</dbReference>
<dbReference type="AlphaFoldDB" id="A0A6N6RNK8"/>
<keyword evidence="1" id="KW-0732">Signal</keyword>
<dbReference type="PROSITE" id="PS51470">
    <property type="entry name" value="FG_GAP"/>
    <property type="match status" value="1"/>
</dbReference>
<dbReference type="PANTHER" id="PTHR36220">
    <property type="entry name" value="UNNAMED PRODUCT"/>
    <property type="match status" value="1"/>
</dbReference>
<evidence type="ECO:0000256" key="3">
    <source>
        <dbReference type="ARBA" id="ARBA00023180"/>
    </source>
</evidence>
<dbReference type="SUPFAM" id="SSF82171">
    <property type="entry name" value="DPP6 N-terminal domain-like"/>
    <property type="match status" value="1"/>
</dbReference>
<gene>
    <name evidence="4" type="ORF">F8B77_17240</name>
</gene>
<reference evidence="4 5" key="1">
    <citation type="submission" date="2019-09" db="EMBL/GenBank/DDBJ databases">
        <title>Genome of Aliivibrio finisterrensis LMG 23869 (type strain).</title>
        <authorList>
            <person name="Bowman J.P."/>
        </authorList>
    </citation>
    <scope>NUCLEOTIDE SEQUENCE [LARGE SCALE GENOMIC DNA]</scope>
    <source>
        <strain evidence="4 5">LMG 23869</strain>
    </source>
</reference>
<evidence type="ECO:0000256" key="1">
    <source>
        <dbReference type="ARBA" id="ARBA00022729"/>
    </source>
</evidence>
<dbReference type="Pfam" id="PF14312">
    <property type="entry name" value="FG-GAP_2"/>
    <property type="match status" value="1"/>
</dbReference>
<dbReference type="PANTHER" id="PTHR36220:SF1">
    <property type="entry name" value="GAMMA TUBULIN COMPLEX COMPONENT C-TERMINAL DOMAIN-CONTAINING PROTEIN"/>
    <property type="match status" value="1"/>
</dbReference>
<evidence type="ECO:0000313" key="4">
    <source>
        <dbReference type="EMBL" id="KAB2822993.1"/>
    </source>
</evidence>
<dbReference type="EMBL" id="WBVP01000059">
    <property type="protein sequence ID" value="KAB2822993.1"/>
    <property type="molecule type" value="Genomic_DNA"/>
</dbReference>
<dbReference type="RefSeq" id="WP_208846176.1">
    <property type="nucleotide sequence ID" value="NZ_WBVP01000059.1"/>
</dbReference>
<evidence type="ECO:0000313" key="5">
    <source>
        <dbReference type="Proteomes" id="UP000434870"/>
    </source>
</evidence>
<accession>A0A6N6RNK8</accession>
<dbReference type="Proteomes" id="UP000434870">
    <property type="component" value="Unassembled WGS sequence"/>
</dbReference>
<evidence type="ECO:0000256" key="2">
    <source>
        <dbReference type="ARBA" id="ARBA00022737"/>
    </source>
</evidence>
<dbReference type="InterPro" id="IPR013519">
    <property type="entry name" value="Int_alpha_beta-p"/>
</dbReference>
<dbReference type="InterPro" id="IPR028994">
    <property type="entry name" value="Integrin_alpha_N"/>
</dbReference>
<feature type="non-terminal residue" evidence="4">
    <location>
        <position position="1"/>
    </location>
</feature>
<keyword evidence="3" id="KW-0325">Glycoprotein</keyword>
<proteinExistence type="predicted"/>
<name>A0A6N6RNK8_9GAMM</name>
<sequence length="425" mass="45473">DDYTNAGVTSVHSNILSHLNSYLDKEKRDGLTHYLKASNVHENDYFGTKTAISDDGLTVAVLGRDAPSTSSATDDGGAIYIYRRADASWQEVKILRTNQTSYHASDMAMSGDGKRVVMMGPTMAYVFDVAMVAGEPDWGGSWTMTSINHGITDTSNYGAISANGNVLVIGDDAYSSKAGRVRIYQFINGSWSYQKQFTGGSGSYFGFSSAVSSNGDVIAVGAFDQGNTGYVYVYRHNGTNWALEQSFRNANYATDDYFGVGVSINAAGDRIAVGARQEDGPTNSMTSQGAAFVFDYDGSSWNQTQVLRASDAATSDGFGIQTQLSADGRKLVVSTLSAEAVYSYDLANVDATLWQSTEQIFSSPSSRADRFGAYGLTFNGTDIVVGASLDDYSYNGILTNSDNNTVFDANDTSSIGTAFDNTDTS</sequence>
<dbReference type="SMART" id="SM00191">
    <property type="entry name" value="Int_alpha"/>
    <property type="match status" value="3"/>
</dbReference>
<feature type="non-terminal residue" evidence="4">
    <location>
        <position position="425"/>
    </location>
</feature>
<organism evidence="4 5">
    <name type="scientific">Aliivibrio finisterrensis</name>
    <dbReference type="NCBI Taxonomy" id="511998"/>
    <lineage>
        <taxon>Bacteria</taxon>
        <taxon>Pseudomonadati</taxon>
        <taxon>Pseudomonadota</taxon>
        <taxon>Gammaproteobacteria</taxon>
        <taxon>Vibrionales</taxon>
        <taxon>Vibrionaceae</taxon>
        <taxon>Aliivibrio</taxon>
    </lineage>
</organism>
<protein>
    <recommendedName>
        <fullName evidence="6">RTX toxin</fullName>
    </recommendedName>
</protein>